<accession>A0ABT8RIM4</accession>
<dbReference type="GO" id="GO:0016757">
    <property type="term" value="F:glycosyltransferase activity"/>
    <property type="evidence" value="ECO:0007669"/>
    <property type="project" value="UniProtKB-KW"/>
</dbReference>
<evidence type="ECO:0000313" key="2">
    <source>
        <dbReference type="EMBL" id="MDO1451018.1"/>
    </source>
</evidence>
<evidence type="ECO:0000313" key="3">
    <source>
        <dbReference type="Proteomes" id="UP001168528"/>
    </source>
</evidence>
<gene>
    <name evidence="2" type="ORF">Q0590_32385</name>
</gene>
<sequence length="348" mass="40831">METSPLKVSVVMPVYNGESYIKEAITSILYQTFIDFEFIIINDGSTDASVRIIESFKDKRIRLIHNDQNIGLTATLNKGIDLAKGEYIARMDADDVSLEERLAKQVTFLDQNPDIGVCGTWFKIINTNQIIERPNSFEDIKLHLLCNNAFGHSTVMMRKSFLKNFGLLYNIDYRYAQDYELWVRCYAFFRLANISEVLVLYRLHNNQMTETYGDVVDNEKYTIQLLQLQYLNIVPAVEEEAIHKVLINNYLNADKVVIQGIPSWIKRLKVANKKNRIFAEPHFSLMLDTCKQEVYSIYRKKKFRNQKIYNLFLLHEFYTSATQPYRWFEVGYQIKFVLKCLIGWKARV</sequence>
<dbReference type="SUPFAM" id="SSF53448">
    <property type="entry name" value="Nucleotide-diphospho-sugar transferases"/>
    <property type="match status" value="1"/>
</dbReference>
<comment type="caution">
    <text evidence="2">The sequence shown here is derived from an EMBL/GenBank/DDBJ whole genome shotgun (WGS) entry which is preliminary data.</text>
</comment>
<dbReference type="InterPro" id="IPR029044">
    <property type="entry name" value="Nucleotide-diphossugar_trans"/>
</dbReference>
<dbReference type="EMBL" id="JAUKPO010000040">
    <property type="protein sequence ID" value="MDO1451018.1"/>
    <property type="molecule type" value="Genomic_DNA"/>
</dbReference>
<dbReference type="EC" id="2.4.-.-" evidence="2"/>
<dbReference type="PANTHER" id="PTHR22916:SF3">
    <property type="entry name" value="UDP-GLCNAC:BETAGAL BETA-1,3-N-ACETYLGLUCOSAMINYLTRANSFERASE-LIKE PROTEIN 1"/>
    <property type="match status" value="1"/>
</dbReference>
<dbReference type="Gene3D" id="3.90.550.10">
    <property type="entry name" value="Spore Coat Polysaccharide Biosynthesis Protein SpsA, Chain A"/>
    <property type="match status" value="1"/>
</dbReference>
<protein>
    <submittedName>
        <fullName evidence="2">Glycosyltransferase</fullName>
        <ecNumber evidence="2">2.4.-.-</ecNumber>
    </submittedName>
</protein>
<reference evidence="2" key="1">
    <citation type="submission" date="2023-07" db="EMBL/GenBank/DDBJ databases">
        <title>The genome sequence of Rhodocytophaga aerolata KACC 12507.</title>
        <authorList>
            <person name="Zhang X."/>
        </authorList>
    </citation>
    <scope>NUCLEOTIDE SEQUENCE</scope>
    <source>
        <strain evidence="2">KACC 12507</strain>
    </source>
</reference>
<keyword evidence="3" id="KW-1185">Reference proteome</keyword>
<dbReference type="PANTHER" id="PTHR22916">
    <property type="entry name" value="GLYCOSYLTRANSFERASE"/>
    <property type="match status" value="1"/>
</dbReference>
<dbReference type="InterPro" id="IPR001173">
    <property type="entry name" value="Glyco_trans_2-like"/>
</dbReference>
<keyword evidence="2" id="KW-0808">Transferase</keyword>
<dbReference type="Pfam" id="PF00535">
    <property type="entry name" value="Glycos_transf_2"/>
    <property type="match status" value="1"/>
</dbReference>
<dbReference type="Proteomes" id="UP001168528">
    <property type="component" value="Unassembled WGS sequence"/>
</dbReference>
<feature type="domain" description="Glycosyltransferase 2-like" evidence="1">
    <location>
        <begin position="9"/>
        <end position="137"/>
    </location>
</feature>
<name>A0ABT8RIM4_9BACT</name>
<proteinExistence type="predicted"/>
<keyword evidence="2" id="KW-0328">Glycosyltransferase</keyword>
<dbReference type="RefSeq" id="WP_302041818.1">
    <property type="nucleotide sequence ID" value="NZ_JAUKPO010000040.1"/>
</dbReference>
<evidence type="ECO:0000259" key="1">
    <source>
        <dbReference type="Pfam" id="PF00535"/>
    </source>
</evidence>
<organism evidence="2 3">
    <name type="scientific">Rhodocytophaga aerolata</name>
    <dbReference type="NCBI Taxonomy" id="455078"/>
    <lineage>
        <taxon>Bacteria</taxon>
        <taxon>Pseudomonadati</taxon>
        <taxon>Bacteroidota</taxon>
        <taxon>Cytophagia</taxon>
        <taxon>Cytophagales</taxon>
        <taxon>Rhodocytophagaceae</taxon>
        <taxon>Rhodocytophaga</taxon>
    </lineage>
</organism>